<dbReference type="Proteomes" id="UP000185557">
    <property type="component" value="Unassembled WGS sequence"/>
</dbReference>
<keyword evidence="3" id="KW-1185">Reference proteome</keyword>
<dbReference type="InterPro" id="IPR014075">
    <property type="entry name" value="SUF_FeS_clus_asmb_SufR_cyano"/>
</dbReference>
<dbReference type="Gene3D" id="1.10.10.10">
    <property type="entry name" value="Winged helix-like DNA-binding domain superfamily/Winged helix DNA-binding domain"/>
    <property type="match status" value="1"/>
</dbReference>
<dbReference type="RefSeq" id="WP_073609231.1">
    <property type="nucleotide sequence ID" value="NZ_MRCG01000011.1"/>
</dbReference>
<dbReference type="SUPFAM" id="SSF46785">
    <property type="entry name" value="Winged helix' DNA-binding domain"/>
    <property type="match status" value="1"/>
</dbReference>
<dbReference type="EMBL" id="MRCG01000011">
    <property type="protein sequence ID" value="OKH46805.1"/>
    <property type="molecule type" value="Genomic_DNA"/>
</dbReference>
<dbReference type="InterPro" id="IPR036390">
    <property type="entry name" value="WH_DNA-bd_sf"/>
</dbReference>
<accession>A0A1U7J3J3</accession>
<dbReference type="InterPro" id="IPR001845">
    <property type="entry name" value="HTH_ArsR_DNA-bd_dom"/>
</dbReference>
<reference evidence="2 3" key="1">
    <citation type="submission" date="2016-11" db="EMBL/GenBank/DDBJ databases">
        <title>Draft Genome Sequences of Nine Cyanobacterial Strains from Diverse Habitats.</title>
        <authorList>
            <person name="Zhu T."/>
            <person name="Hou S."/>
            <person name="Lu X."/>
            <person name="Hess W.R."/>
        </authorList>
    </citation>
    <scope>NUCLEOTIDE SEQUENCE [LARGE SCALE GENOMIC DNA]</scope>
    <source>
        <strain evidence="2 3">NIES-30</strain>
    </source>
</reference>
<dbReference type="InterPro" id="IPR036388">
    <property type="entry name" value="WH-like_DNA-bd_sf"/>
</dbReference>
<proteinExistence type="predicted"/>
<gene>
    <name evidence="2" type="ORF">NIES30_14955</name>
</gene>
<dbReference type="OrthoDB" id="9779950at2"/>
<evidence type="ECO:0000259" key="1">
    <source>
        <dbReference type="Pfam" id="PF01022"/>
    </source>
</evidence>
<dbReference type="PANTHER" id="PTHR38600:SF2">
    <property type="entry name" value="SLL0088 PROTEIN"/>
    <property type="match status" value="1"/>
</dbReference>
<protein>
    <submittedName>
        <fullName evidence="2">Iron-sulfur cluster biosynthesis transcriptional regulator SufR</fullName>
    </submittedName>
</protein>
<dbReference type="AlphaFoldDB" id="A0A1U7J3J3"/>
<name>A0A1U7J3J3_9CYAN</name>
<dbReference type="GO" id="GO:0003700">
    <property type="term" value="F:DNA-binding transcription factor activity"/>
    <property type="evidence" value="ECO:0007669"/>
    <property type="project" value="InterPro"/>
</dbReference>
<dbReference type="STRING" id="549789.NIES30_14955"/>
<dbReference type="PANTHER" id="PTHR38600">
    <property type="entry name" value="TRANSCRIPTIONAL REGULATORY PROTEIN"/>
    <property type="match status" value="1"/>
</dbReference>
<dbReference type="CDD" id="cd00090">
    <property type="entry name" value="HTH_ARSR"/>
    <property type="match status" value="1"/>
</dbReference>
<evidence type="ECO:0000313" key="3">
    <source>
        <dbReference type="Proteomes" id="UP000185557"/>
    </source>
</evidence>
<dbReference type="NCBIfam" id="TIGR02702">
    <property type="entry name" value="SufR_cyano"/>
    <property type="match status" value="1"/>
</dbReference>
<sequence>MTSVQQPSTSTKDDILMYLLRQGEATAHDLAEHFEVSAQAIRRHLKDLEAEALIEHRAVQEGMGRPNHLYQISAKGRDRYPAKYDEFALSLLDTLAATMGQDQVGTMLRKQWERKALEYRDRVGTGSLGERVARLVQIRQAEGYMSEWHEVSDGDVRQTGPGYIITEYNCAISHIAESFPSVCGHELEMFQVALTDCTVQRTHWLVRGEHRCGYLVQGCD</sequence>
<evidence type="ECO:0000313" key="2">
    <source>
        <dbReference type="EMBL" id="OKH46805.1"/>
    </source>
</evidence>
<comment type="caution">
    <text evidence="2">The sequence shown here is derived from an EMBL/GenBank/DDBJ whole genome shotgun (WGS) entry which is preliminary data.</text>
</comment>
<dbReference type="Pfam" id="PF01022">
    <property type="entry name" value="HTH_5"/>
    <property type="match status" value="1"/>
</dbReference>
<dbReference type="InterPro" id="IPR011991">
    <property type="entry name" value="ArsR-like_HTH"/>
</dbReference>
<organism evidence="2 3">
    <name type="scientific">Phormidium tenue NIES-30</name>
    <dbReference type="NCBI Taxonomy" id="549789"/>
    <lineage>
        <taxon>Bacteria</taxon>
        <taxon>Bacillati</taxon>
        <taxon>Cyanobacteriota</taxon>
        <taxon>Cyanophyceae</taxon>
        <taxon>Oscillatoriophycideae</taxon>
        <taxon>Oscillatoriales</taxon>
        <taxon>Oscillatoriaceae</taxon>
        <taxon>Phormidium</taxon>
    </lineage>
</organism>
<feature type="domain" description="HTH arsR-type" evidence="1">
    <location>
        <begin position="16"/>
        <end position="54"/>
    </location>
</feature>